<evidence type="ECO:0008006" key="4">
    <source>
        <dbReference type="Google" id="ProtNLM"/>
    </source>
</evidence>
<evidence type="ECO:0000313" key="3">
    <source>
        <dbReference type="Proteomes" id="UP000092213"/>
    </source>
</evidence>
<dbReference type="AlphaFoldDB" id="A0A193FVD0"/>
<accession>A0A193FVD0</accession>
<dbReference type="STRING" id="463025.BAU08_06305"/>
<dbReference type="SUPFAM" id="SSF56399">
    <property type="entry name" value="ADP-ribosylation"/>
    <property type="match status" value="1"/>
</dbReference>
<proteinExistence type="predicted"/>
<sequence>MADRSSLGYTAAYRDPVGGGYPLGNGYRGYLPHLMRFGAPDSRSPFGRGGLNCYAYCAGDPANRRDPSGHMNVPGEIMEEVERSLAHLAEEPRAGDEPAAREEPAAMDEAIAAEQARAAAAVEADRPGPSRRTARPARASAARRDEWGPAFDTHWSGKYGAHEGRVASALADLRETVVTLEDDLYDLEDQLVVHSIDPGRKDVRTAYDRVRFALRVAKMKEATLPAISMELPGIRRIYLGNRRAELGERLTGLDRLLTKLADRYFAAAPAEEGPSALRDALMADDDE</sequence>
<protein>
    <recommendedName>
        <fullName evidence="4">RHS repeat-associated core domain-containing protein</fullName>
    </recommendedName>
</protein>
<evidence type="ECO:0000313" key="2">
    <source>
        <dbReference type="EMBL" id="ANN70994.1"/>
    </source>
</evidence>
<feature type="region of interest" description="Disordered" evidence="1">
    <location>
        <begin position="114"/>
        <end position="145"/>
    </location>
</feature>
<reference evidence="2 3" key="1">
    <citation type="submission" date="2016-06" db="EMBL/GenBank/DDBJ databases">
        <title>Complete genome sequences of Bordetella bronchialis and Bordetella flabilis.</title>
        <authorList>
            <person name="LiPuma J.J."/>
            <person name="Spilker T."/>
        </authorList>
    </citation>
    <scope>NUCLEOTIDE SEQUENCE [LARGE SCALE GENOMIC DNA]</scope>
    <source>
        <strain evidence="2 3">AU17976</strain>
    </source>
</reference>
<gene>
    <name evidence="2" type="ORF">BAU08_06305</name>
</gene>
<evidence type="ECO:0000256" key="1">
    <source>
        <dbReference type="SAM" id="MobiDB-lite"/>
    </source>
</evidence>
<name>A0A193FVD0_9BORD</name>
<dbReference type="InterPro" id="IPR022385">
    <property type="entry name" value="Rhs_assc_core"/>
</dbReference>
<dbReference type="Gene3D" id="2.180.10.10">
    <property type="entry name" value="RHS repeat-associated core"/>
    <property type="match status" value="1"/>
</dbReference>
<dbReference type="EMBL" id="CP016171">
    <property type="protein sequence ID" value="ANN70994.1"/>
    <property type="molecule type" value="Genomic_DNA"/>
</dbReference>
<dbReference type="Proteomes" id="UP000092213">
    <property type="component" value="Chromosome"/>
</dbReference>
<organism evidence="2 3">
    <name type="scientific">Bordetella bronchialis</name>
    <dbReference type="NCBI Taxonomy" id="463025"/>
    <lineage>
        <taxon>Bacteria</taxon>
        <taxon>Pseudomonadati</taxon>
        <taxon>Pseudomonadota</taxon>
        <taxon>Betaproteobacteria</taxon>
        <taxon>Burkholderiales</taxon>
        <taxon>Alcaligenaceae</taxon>
        <taxon>Bordetella</taxon>
    </lineage>
</organism>
<dbReference type="NCBIfam" id="TIGR03696">
    <property type="entry name" value="Rhs_assc_core"/>
    <property type="match status" value="1"/>
</dbReference>